<evidence type="ECO:0000259" key="1">
    <source>
        <dbReference type="SMART" id="SM00418"/>
    </source>
</evidence>
<dbReference type="Proteomes" id="UP000701698">
    <property type="component" value="Unassembled WGS sequence"/>
</dbReference>
<dbReference type="GO" id="GO:0003700">
    <property type="term" value="F:DNA-binding transcription factor activity"/>
    <property type="evidence" value="ECO:0007669"/>
    <property type="project" value="InterPro"/>
</dbReference>
<dbReference type="SMART" id="SM00418">
    <property type="entry name" value="HTH_ARSR"/>
    <property type="match status" value="1"/>
</dbReference>
<accession>A0A955LFY7</accession>
<dbReference type="AlphaFoldDB" id="A0A955LFY7"/>
<comment type="caution">
    <text evidence="2">The sequence shown here is derived from an EMBL/GenBank/DDBJ whole genome shotgun (WGS) entry which is preliminary data.</text>
</comment>
<dbReference type="SUPFAM" id="SSF46785">
    <property type="entry name" value="Winged helix' DNA-binding domain"/>
    <property type="match status" value="1"/>
</dbReference>
<dbReference type="InterPro" id="IPR001845">
    <property type="entry name" value="HTH_ArsR_DNA-bd_dom"/>
</dbReference>
<sequence length="196" mass="23326">MEFDEALQFLFTSRVRLKILELFVLNPDTRFYVREIVRKVDEEINAVRRELKRLHKIGLLRTENRANRKYYQVKQDFRYYPELIRMLGKSSGLGGDIVTQQVELGNIKYAILSLELLLGRVAKPHEVDLMVVGNVNEELLNSLVKKAEERYEHEINYTVMGNEEFKFRRQRHDQFIVQILTQPFVVLIGKEEELWI</sequence>
<reference evidence="2" key="2">
    <citation type="journal article" date="2021" name="Microbiome">
        <title>Successional dynamics and alternative stable states in a saline activated sludge microbial community over 9 years.</title>
        <authorList>
            <person name="Wang Y."/>
            <person name="Ye J."/>
            <person name="Ju F."/>
            <person name="Liu L."/>
            <person name="Boyd J.A."/>
            <person name="Deng Y."/>
            <person name="Parks D.H."/>
            <person name="Jiang X."/>
            <person name="Yin X."/>
            <person name="Woodcroft B.J."/>
            <person name="Tyson G.W."/>
            <person name="Hugenholtz P."/>
            <person name="Polz M.F."/>
            <person name="Zhang T."/>
        </authorList>
    </citation>
    <scope>NUCLEOTIDE SEQUENCE</scope>
    <source>
        <strain evidence="2">HKST-UBA01</strain>
    </source>
</reference>
<proteinExistence type="predicted"/>
<dbReference type="InterPro" id="IPR036388">
    <property type="entry name" value="WH-like_DNA-bd_sf"/>
</dbReference>
<evidence type="ECO:0000313" key="2">
    <source>
        <dbReference type="EMBL" id="MCA9389870.1"/>
    </source>
</evidence>
<organism evidence="2 3">
    <name type="scientific">candidate division WWE3 bacterium</name>
    <dbReference type="NCBI Taxonomy" id="2053526"/>
    <lineage>
        <taxon>Bacteria</taxon>
        <taxon>Katanobacteria</taxon>
    </lineage>
</organism>
<name>A0A955LFY7_UNCKA</name>
<dbReference type="Gene3D" id="1.10.10.10">
    <property type="entry name" value="Winged helix-like DNA-binding domain superfamily/Winged helix DNA-binding domain"/>
    <property type="match status" value="1"/>
</dbReference>
<gene>
    <name evidence="2" type="ORF">KC571_00540</name>
</gene>
<dbReference type="InterPro" id="IPR036390">
    <property type="entry name" value="WH_DNA-bd_sf"/>
</dbReference>
<dbReference type="EMBL" id="JAGQKX010000007">
    <property type="protein sequence ID" value="MCA9389870.1"/>
    <property type="molecule type" value="Genomic_DNA"/>
</dbReference>
<reference evidence="2" key="1">
    <citation type="submission" date="2020-04" db="EMBL/GenBank/DDBJ databases">
        <authorList>
            <person name="Zhang T."/>
        </authorList>
    </citation>
    <scope>NUCLEOTIDE SEQUENCE</scope>
    <source>
        <strain evidence="2">HKST-UBA01</strain>
    </source>
</reference>
<protein>
    <submittedName>
        <fullName evidence="2">Winged helix-turn-helix transcriptional regulator</fullName>
    </submittedName>
</protein>
<dbReference type="InterPro" id="IPR011991">
    <property type="entry name" value="ArsR-like_HTH"/>
</dbReference>
<feature type="domain" description="HTH arsR-type" evidence="1">
    <location>
        <begin position="8"/>
        <end position="85"/>
    </location>
</feature>
<dbReference type="CDD" id="cd00090">
    <property type="entry name" value="HTH_ARSR"/>
    <property type="match status" value="1"/>
</dbReference>
<evidence type="ECO:0000313" key="3">
    <source>
        <dbReference type="Proteomes" id="UP000701698"/>
    </source>
</evidence>